<dbReference type="PANTHER" id="PTHR38011:SF11">
    <property type="entry name" value="2,5-DIAMINO-6-RIBOSYLAMINO-4(3H)-PYRIMIDINONE 5'-PHOSPHATE REDUCTASE"/>
    <property type="match status" value="1"/>
</dbReference>
<feature type="domain" description="Bacterial bifunctional deaminase-reductase C-terminal" evidence="1">
    <location>
        <begin position="2"/>
        <end position="184"/>
    </location>
</feature>
<dbReference type="SUPFAM" id="SSF53597">
    <property type="entry name" value="Dihydrofolate reductase-like"/>
    <property type="match status" value="1"/>
</dbReference>
<dbReference type="Gene3D" id="3.40.430.10">
    <property type="entry name" value="Dihydrofolate Reductase, subunit A"/>
    <property type="match status" value="1"/>
</dbReference>
<gene>
    <name evidence="2" type="ORF">ACFFI0_01490</name>
</gene>
<dbReference type="InterPro" id="IPR002734">
    <property type="entry name" value="RibDG_C"/>
</dbReference>
<comment type="caution">
    <text evidence="2">The sequence shown here is derived from an EMBL/GenBank/DDBJ whole genome shotgun (WGS) entry which is preliminary data.</text>
</comment>
<dbReference type="Pfam" id="PF01872">
    <property type="entry name" value="RibD_C"/>
    <property type="match status" value="1"/>
</dbReference>
<reference evidence="2 3" key="1">
    <citation type="submission" date="2024-09" db="EMBL/GenBank/DDBJ databases">
        <authorList>
            <person name="Sun Q."/>
            <person name="Mori K."/>
        </authorList>
    </citation>
    <scope>NUCLEOTIDE SEQUENCE [LARGE SCALE GENOMIC DNA]</scope>
    <source>
        <strain evidence="2 3">CCM 7765</strain>
    </source>
</reference>
<dbReference type="InterPro" id="IPR050765">
    <property type="entry name" value="Riboflavin_Biosynth_HTPR"/>
</dbReference>
<evidence type="ECO:0000313" key="2">
    <source>
        <dbReference type="EMBL" id="MFC0316954.1"/>
    </source>
</evidence>
<dbReference type="RefSeq" id="WP_149105040.1">
    <property type="nucleotide sequence ID" value="NZ_JBHLWO010000001.1"/>
</dbReference>
<dbReference type="Proteomes" id="UP001589774">
    <property type="component" value="Unassembled WGS sequence"/>
</dbReference>
<dbReference type="InterPro" id="IPR024072">
    <property type="entry name" value="DHFR-like_dom_sf"/>
</dbReference>
<protein>
    <submittedName>
        <fullName evidence="2">Dihydrofolate reductase family protein</fullName>
    </submittedName>
</protein>
<sequence length="193" mass="21850">MRKIILQEWISLEGYIADKDGQLTFFTDINNEANKYSDLDQVKFMDNIDTILLGRITYEMFVDFWPTADSEKEPIAQSLNRTPKLVFSNTLNEANWGKWENAKVVNGDAVEEIAKLKALPGKNMVIWGSITLAQSLMKCGLIDEYHLQLCPVALGGGRPLFPTGDGYINLELIDLKKYDTGIVLLKYRPRSLS</sequence>
<evidence type="ECO:0000313" key="3">
    <source>
        <dbReference type="Proteomes" id="UP001589774"/>
    </source>
</evidence>
<proteinExistence type="predicted"/>
<keyword evidence="3" id="KW-1185">Reference proteome</keyword>
<dbReference type="PANTHER" id="PTHR38011">
    <property type="entry name" value="DIHYDROFOLATE REDUCTASE FAMILY PROTEIN (AFU_ORTHOLOGUE AFUA_8G06820)"/>
    <property type="match status" value="1"/>
</dbReference>
<organism evidence="2 3">
    <name type="scientific">Olivibacter oleidegradans</name>
    <dbReference type="NCBI Taxonomy" id="760123"/>
    <lineage>
        <taxon>Bacteria</taxon>
        <taxon>Pseudomonadati</taxon>
        <taxon>Bacteroidota</taxon>
        <taxon>Sphingobacteriia</taxon>
        <taxon>Sphingobacteriales</taxon>
        <taxon>Sphingobacteriaceae</taxon>
        <taxon>Olivibacter</taxon>
    </lineage>
</organism>
<name>A0ABV6HDI9_9SPHI</name>
<dbReference type="EMBL" id="JBHLWO010000001">
    <property type="protein sequence ID" value="MFC0316954.1"/>
    <property type="molecule type" value="Genomic_DNA"/>
</dbReference>
<evidence type="ECO:0000259" key="1">
    <source>
        <dbReference type="Pfam" id="PF01872"/>
    </source>
</evidence>
<accession>A0ABV6HDI9</accession>